<organism evidence="3 4">
    <name type="scientific">Ziziphus jujuba</name>
    <name type="common">Chinese jujube</name>
    <name type="synonym">Ziziphus sativa</name>
    <dbReference type="NCBI Taxonomy" id="326968"/>
    <lineage>
        <taxon>Eukaryota</taxon>
        <taxon>Viridiplantae</taxon>
        <taxon>Streptophyta</taxon>
        <taxon>Embryophyta</taxon>
        <taxon>Tracheophyta</taxon>
        <taxon>Spermatophyta</taxon>
        <taxon>Magnoliopsida</taxon>
        <taxon>eudicotyledons</taxon>
        <taxon>Gunneridae</taxon>
        <taxon>Pentapetalae</taxon>
        <taxon>rosids</taxon>
        <taxon>fabids</taxon>
        <taxon>Rosales</taxon>
        <taxon>Rhamnaceae</taxon>
        <taxon>Paliureae</taxon>
        <taxon>Ziziphus</taxon>
    </lineage>
</organism>
<proteinExistence type="predicted"/>
<name>A0ABM3II69_ZIZJJ</name>
<evidence type="ECO:0000313" key="3">
    <source>
        <dbReference type="Proteomes" id="UP001652623"/>
    </source>
</evidence>
<feature type="transmembrane region" description="Helical" evidence="1">
    <location>
        <begin position="181"/>
        <end position="205"/>
    </location>
</feature>
<dbReference type="Proteomes" id="UP001652623">
    <property type="component" value="Chromosome 4"/>
</dbReference>
<dbReference type="Gene3D" id="3.90.1720.10">
    <property type="entry name" value="endopeptidase domain like (from Nostoc punctiforme)"/>
    <property type="match status" value="1"/>
</dbReference>
<evidence type="ECO:0000259" key="2">
    <source>
        <dbReference type="Pfam" id="PF04970"/>
    </source>
</evidence>
<feature type="transmembrane region" description="Helical" evidence="1">
    <location>
        <begin position="156"/>
        <end position="175"/>
    </location>
</feature>
<evidence type="ECO:0000313" key="4">
    <source>
        <dbReference type="RefSeq" id="XP_048328816.2"/>
    </source>
</evidence>
<keyword evidence="3" id="KW-1185">Reference proteome</keyword>
<accession>A0ABM3II69</accession>
<keyword evidence="1" id="KW-0472">Membrane</keyword>
<evidence type="ECO:0000256" key="1">
    <source>
        <dbReference type="SAM" id="Phobius"/>
    </source>
</evidence>
<reference evidence="4" key="1">
    <citation type="submission" date="2025-08" db="UniProtKB">
        <authorList>
            <consortium name="RefSeq"/>
        </authorList>
    </citation>
    <scope>IDENTIFICATION</scope>
    <source>
        <tissue evidence="4">Seedling</tissue>
    </source>
</reference>
<keyword evidence="1" id="KW-1133">Transmembrane helix</keyword>
<dbReference type="InterPro" id="IPR007053">
    <property type="entry name" value="LRAT_dom"/>
</dbReference>
<dbReference type="Pfam" id="PF04970">
    <property type="entry name" value="LRAT"/>
    <property type="match status" value="1"/>
</dbReference>
<dbReference type="GeneID" id="107415508"/>
<dbReference type="RefSeq" id="XP_048328816.2">
    <property type="nucleotide sequence ID" value="XM_048472859.2"/>
</dbReference>
<dbReference type="PANTHER" id="PTHR46137">
    <property type="entry name" value="OS05G0310600 PROTEIN"/>
    <property type="match status" value="1"/>
</dbReference>
<dbReference type="PANTHER" id="PTHR46137:SF3">
    <property type="entry name" value="OS05G0310600 PROTEIN"/>
    <property type="match status" value="1"/>
</dbReference>
<keyword evidence="1" id="KW-0812">Transmembrane</keyword>
<feature type="domain" description="LRAT" evidence="2">
    <location>
        <begin position="14"/>
        <end position="143"/>
    </location>
</feature>
<protein>
    <submittedName>
        <fullName evidence="4">Protein LEAD-SENSITIVE 1-like</fullName>
    </submittedName>
</protein>
<sequence>MRGVSLWKKIQREELKTGDHIYALRGADTKVHHGTYANDTNVIHFCRGACSDNTCPTCSDFYRVTSSCLDCFLYGGDLYRFEYGVTPANFVAKFGRGCTLASKDKAEDVIDRASFFLEYGSPAHHRYINNGEDFGIYCKTGLLVVDMINFSKTWQIAYFLALTAALFLSLQQLMLVSFTGLAARFLGLCCVCIFASDIELAPMLLNSIKYTD</sequence>
<gene>
    <name evidence="4" type="primary">LOC107415508</name>
</gene>